<dbReference type="PANTHER" id="PTHR37482:SF1">
    <property type="entry name" value="OUTER MEMBRANE PROTEIN ASSEMBLY FACTOR BAME"/>
    <property type="match status" value="1"/>
</dbReference>
<dbReference type="InterPro" id="IPR007450">
    <property type="entry name" value="BamE_dom"/>
</dbReference>
<evidence type="ECO:0000256" key="4">
    <source>
        <dbReference type="SAM" id="MobiDB-lite"/>
    </source>
</evidence>
<dbReference type="InterPro" id="IPR037873">
    <property type="entry name" value="BamE-like"/>
</dbReference>
<dbReference type="Pfam" id="PF04355">
    <property type="entry name" value="BamE"/>
    <property type="match status" value="1"/>
</dbReference>
<gene>
    <name evidence="6" type="ORF">SSA02_13690</name>
</gene>
<dbReference type="InterPro" id="IPR026592">
    <property type="entry name" value="BamE"/>
</dbReference>
<proteinExistence type="predicted"/>
<dbReference type="GO" id="GO:0051205">
    <property type="term" value="P:protein insertion into membrane"/>
    <property type="evidence" value="ECO:0007669"/>
    <property type="project" value="TreeGrafter"/>
</dbReference>
<feature type="domain" description="Outer membrane protein assembly factor BamE" evidence="5">
    <location>
        <begin position="60"/>
        <end position="134"/>
    </location>
</feature>
<dbReference type="Gene3D" id="3.30.1450.10">
    <property type="match status" value="1"/>
</dbReference>
<keyword evidence="3" id="KW-0998">Cell outer membrane</keyword>
<dbReference type="GO" id="GO:0043165">
    <property type="term" value="P:Gram-negative-bacterium-type cell outer membrane assembly"/>
    <property type="evidence" value="ECO:0007669"/>
    <property type="project" value="TreeGrafter"/>
</dbReference>
<keyword evidence="1" id="KW-0732">Signal</keyword>
<comment type="caution">
    <text evidence="6">The sequence shown here is derived from an EMBL/GenBank/DDBJ whole genome shotgun (WGS) entry which is preliminary data.</text>
</comment>
<dbReference type="GO" id="GO:1990063">
    <property type="term" value="C:Bam protein complex"/>
    <property type="evidence" value="ECO:0007669"/>
    <property type="project" value="TreeGrafter"/>
</dbReference>
<evidence type="ECO:0000259" key="5">
    <source>
        <dbReference type="Pfam" id="PF04355"/>
    </source>
</evidence>
<evidence type="ECO:0000313" key="7">
    <source>
        <dbReference type="Proteomes" id="UP000321405"/>
    </source>
</evidence>
<sequence>MRDPSLTDHCRTTHSAMTSAFEKTSPRQKTHAGRVRALLCIMPLSLAGCSVFGPIPQNRGSLIEKDDYAQLQPGTSTRNDVTDILGSPTAHATFDDNTWVYVSLVTVPQPLGFPRITKQNVLVLAFDNTGVLRRMDTLHRKNGYDVGMVGETTPTPGTKVNVLQQLLGNVGRYNPMSNMGNTFGGTQGPLGAGVGTGHGGTGNSIP</sequence>
<dbReference type="AlphaFoldDB" id="A0A511BPE4"/>
<keyword evidence="2" id="KW-0472">Membrane</keyword>
<reference evidence="6 7" key="1">
    <citation type="submission" date="2019-07" db="EMBL/GenBank/DDBJ databases">
        <title>Whole genome shotgun sequence of Swaminathania salitolerans NBRC 104436.</title>
        <authorList>
            <person name="Hosoyama A."/>
            <person name="Uohara A."/>
            <person name="Ohji S."/>
            <person name="Ichikawa N."/>
        </authorList>
    </citation>
    <scope>NUCLEOTIDE SEQUENCE [LARGE SCALE GENOMIC DNA]</scope>
    <source>
        <strain evidence="6 7">NBRC 104436</strain>
    </source>
</reference>
<keyword evidence="7" id="KW-1185">Reference proteome</keyword>
<protein>
    <recommendedName>
        <fullName evidence="5">Outer membrane protein assembly factor BamE domain-containing protein</fullName>
    </recommendedName>
</protein>
<organism evidence="6 7">
    <name type="scientific">Swaminathania salitolerans</name>
    <dbReference type="NCBI Taxonomy" id="182838"/>
    <lineage>
        <taxon>Bacteria</taxon>
        <taxon>Pseudomonadati</taxon>
        <taxon>Pseudomonadota</taxon>
        <taxon>Alphaproteobacteria</taxon>
        <taxon>Acetobacterales</taxon>
        <taxon>Acetobacteraceae</taxon>
        <taxon>Swaminathania</taxon>
    </lineage>
</organism>
<evidence type="ECO:0000256" key="2">
    <source>
        <dbReference type="ARBA" id="ARBA00023136"/>
    </source>
</evidence>
<evidence type="ECO:0000256" key="1">
    <source>
        <dbReference type="ARBA" id="ARBA00022729"/>
    </source>
</evidence>
<dbReference type="GO" id="GO:0030674">
    <property type="term" value="F:protein-macromolecule adaptor activity"/>
    <property type="evidence" value="ECO:0007669"/>
    <property type="project" value="TreeGrafter"/>
</dbReference>
<feature type="region of interest" description="Disordered" evidence="4">
    <location>
        <begin position="180"/>
        <end position="206"/>
    </location>
</feature>
<name>A0A511BPE4_9PROT</name>
<dbReference type="Proteomes" id="UP000321405">
    <property type="component" value="Unassembled WGS sequence"/>
</dbReference>
<evidence type="ECO:0000256" key="3">
    <source>
        <dbReference type="ARBA" id="ARBA00023237"/>
    </source>
</evidence>
<dbReference type="EMBL" id="BJVC01000002">
    <property type="protein sequence ID" value="GEL02206.1"/>
    <property type="molecule type" value="Genomic_DNA"/>
</dbReference>
<feature type="compositionally biased region" description="Gly residues" evidence="4">
    <location>
        <begin position="182"/>
        <end position="206"/>
    </location>
</feature>
<accession>A0A511BPE4</accession>
<evidence type="ECO:0000313" key="6">
    <source>
        <dbReference type="EMBL" id="GEL02206.1"/>
    </source>
</evidence>
<dbReference type="PANTHER" id="PTHR37482">
    <property type="entry name" value="OUTER MEMBRANE PROTEIN ASSEMBLY FACTOR BAME"/>
    <property type="match status" value="1"/>
</dbReference>